<dbReference type="RefSeq" id="WP_143774752.1">
    <property type="nucleotide sequence ID" value="NZ_VKKU01000001.1"/>
</dbReference>
<sequence>MTHPLHRTYSYGGQQEFCLCFGDEAASRCVLIIPPLFDEMNRTRRMLVSVMRALAERNMRTVLPDMPGCNESLADIANQSLNNWREALCTITAEMGVTHIVSLRGGALIDNVADVPVLRLAPVKGTSLLKTMLRTRIIADKEAGKSSTAEDLVAQSRSRPLELSGYMLSADMVDSLEHSTPADLPFVQEVSLAEINGSPLWLRAEPQDDPAMSAAFATYIARWSAECAG</sequence>
<keyword evidence="2" id="KW-1185">Reference proteome</keyword>
<name>A0A553WGS3_9SPHN</name>
<dbReference type="OrthoDB" id="7390151at2"/>
<proteinExistence type="predicted"/>
<evidence type="ECO:0000313" key="2">
    <source>
        <dbReference type="Proteomes" id="UP000320160"/>
    </source>
</evidence>
<gene>
    <name evidence="1" type="ORF">FOM92_00130</name>
</gene>
<organism evidence="1 2">
    <name type="scientific">Sphingorhabdus contaminans</name>
    <dbReference type="NCBI Taxonomy" id="1343899"/>
    <lineage>
        <taxon>Bacteria</taxon>
        <taxon>Pseudomonadati</taxon>
        <taxon>Pseudomonadota</taxon>
        <taxon>Alphaproteobacteria</taxon>
        <taxon>Sphingomonadales</taxon>
        <taxon>Sphingomonadaceae</taxon>
        <taxon>Sphingorhabdus</taxon>
    </lineage>
</organism>
<protein>
    <recommendedName>
        <fullName evidence="3">Alpha/beta hydrolase</fullName>
    </recommendedName>
</protein>
<accession>A0A553WGS3</accession>
<comment type="caution">
    <text evidence="1">The sequence shown here is derived from an EMBL/GenBank/DDBJ whole genome shotgun (WGS) entry which is preliminary data.</text>
</comment>
<reference evidence="1 2" key="1">
    <citation type="submission" date="2019-07" db="EMBL/GenBank/DDBJ databases">
        <authorList>
            <person name="Park M."/>
        </authorList>
    </citation>
    <scope>NUCLEOTIDE SEQUENCE [LARGE SCALE GENOMIC DNA]</scope>
    <source>
        <strain evidence="1 2">KCTC32445</strain>
    </source>
</reference>
<dbReference type="Proteomes" id="UP000320160">
    <property type="component" value="Unassembled WGS sequence"/>
</dbReference>
<dbReference type="EMBL" id="VKKU01000001">
    <property type="protein sequence ID" value="TSB03895.1"/>
    <property type="molecule type" value="Genomic_DNA"/>
</dbReference>
<dbReference type="SUPFAM" id="SSF53474">
    <property type="entry name" value="alpha/beta-Hydrolases"/>
    <property type="match status" value="1"/>
</dbReference>
<evidence type="ECO:0000313" key="1">
    <source>
        <dbReference type="EMBL" id="TSB03895.1"/>
    </source>
</evidence>
<evidence type="ECO:0008006" key="3">
    <source>
        <dbReference type="Google" id="ProtNLM"/>
    </source>
</evidence>
<dbReference type="InterPro" id="IPR029058">
    <property type="entry name" value="AB_hydrolase_fold"/>
</dbReference>
<dbReference type="AlphaFoldDB" id="A0A553WGS3"/>